<sequence length="410" mass="46603">MNKEFTEILGQVEKEKGIPREKLLANLQEALMSAHKKKFGFSHNVRVTIDPDSGETKVISLREIVENAPRPGLEISLEEAKKINPKYKIGEKVDIEIPLKEFGHIATQVAKQVITQRIREEEREFIYQDLKPRERTVVTGEVRHKDYQNNFLIDFGKIEATLPVKEQVKNEKYRQSDRVKLYVVEVKKTSKGPFVIVSRTHPELIRKLFELEVPEILEGIVEIKGIVREPGVRAKVAIYSNNEKVDPLGACVGMKGVRIQAIARELGLEKIDLVRWSDDIGTYILNALSPAKSKEILLDKEHKRATILLEDEQLKLAIGKQGQNVRLASRLTGWQIDLRKREEIVQNLTSISGVGETMARNLMESGFRRIEDIIRASDEDLLKVKGIGESKAVKLRLAAREALKTAKTKK</sequence>
<dbReference type="InterPro" id="IPR010995">
    <property type="entry name" value="DNA_repair_Rad51/TF_NusA_a-hlx"/>
</dbReference>
<name>A0A1J4SG28_9BACT</name>
<comment type="function">
    <text evidence="7">Participates in both transcription termination and antitermination.</text>
</comment>
<dbReference type="Gene3D" id="2.40.50.140">
    <property type="entry name" value="Nucleic acid-binding proteins"/>
    <property type="match status" value="1"/>
</dbReference>
<dbReference type="Pfam" id="PF08529">
    <property type="entry name" value="NusA_N"/>
    <property type="match status" value="1"/>
</dbReference>
<dbReference type="CDD" id="cd02134">
    <property type="entry name" value="KH-II_NusA_rpt1"/>
    <property type="match status" value="1"/>
</dbReference>
<dbReference type="GO" id="GO:0003700">
    <property type="term" value="F:DNA-binding transcription factor activity"/>
    <property type="evidence" value="ECO:0007669"/>
    <property type="project" value="InterPro"/>
</dbReference>
<dbReference type="CDD" id="cd04455">
    <property type="entry name" value="S1_NusA"/>
    <property type="match status" value="1"/>
</dbReference>
<dbReference type="GO" id="GO:0005829">
    <property type="term" value="C:cytosol"/>
    <property type="evidence" value="ECO:0007669"/>
    <property type="project" value="TreeGrafter"/>
</dbReference>
<dbReference type="InterPro" id="IPR012340">
    <property type="entry name" value="NA-bd_OB-fold"/>
</dbReference>
<dbReference type="GO" id="GO:0000166">
    <property type="term" value="F:nucleotide binding"/>
    <property type="evidence" value="ECO:0007669"/>
    <property type="project" value="InterPro"/>
</dbReference>
<keyword evidence="1 7" id="KW-0806">Transcription termination</keyword>
<evidence type="ECO:0000256" key="1">
    <source>
        <dbReference type="ARBA" id="ARBA00022472"/>
    </source>
</evidence>
<dbReference type="Pfam" id="PF26594">
    <property type="entry name" value="KH_NusA_2nd"/>
    <property type="match status" value="1"/>
</dbReference>
<evidence type="ECO:0000313" key="10">
    <source>
        <dbReference type="EMBL" id="OIN97596.1"/>
    </source>
</evidence>
<organism evidence="10 11">
    <name type="scientific">Candidatus Desantisbacteria bacterium CG1_02_38_46</name>
    <dbReference type="NCBI Taxonomy" id="1817893"/>
    <lineage>
        <taxon>Bacteria</taxon>
        <taxon>Candidatus Desantisiibacteriota</taxon>
    </lineage>
</organism>
<dbReference type="InterPro" id="IPR030842">
    <property type="entry name" value="TF_NusA_bacterial"/>
</dbReference>
<dbReference type="SMART" id="SM00316">
    <property type="entry name" value="S1"/>
    <property type="match status" value="1"/>
</dbReference>
<dbReference type="InterPro" id="IPR003029">
    <property type="entry name" value="S1_domain"/>
</dbReference>
<dbReference type="FunFam" id="3.30.300.20:FF:000005">
    <property type="entry name" value="Transcription termination/antitermination protein NusA"/>
    <property type="match status" value="1"/>
</dbReference>
<dbReference type="GO" id="GO:0003677">
    <property type="term" value="F:DNA binding"/>
    <property type="evidence" value="ECO:0007669"/>
    <property type="project" value="InterPro"/>
</dbReference>
<dbReference type="InterPro" id="IPR013735">
    <property type="entry name" value="TF_NusA_N"/>
</dbReference>
<dbReference type="NCBIfam" id="TIGR01953">
    <property type="entry name" value="NusA"/>
    <property type="match status" value="1"/>
</dbReference>
<evidence type="ECO:0000313" key="11">
    <source>
        <dbReference type="Proteomes" id="UP000182278"/>
    </source>
</evidence>
<keyword evidence="6 7" id="KW-0804">Transcription</keyword>
<evidence type="ECO:0000256" key="4">
    <source>
        <dbReference type="ARBA" id="ARBA00022884"/>
    </source>
</evidence>
<dbReference type="InterPro" id="IPR025249">
    <property type="entry name" value="TF_NusA_KH_1st"/>
</dbReference>
<dbReference type="GO" id="GO:0006281">
    <property type="term" value="P:DNA repair"/>
    <property type="evidence" value="ECO:0007669"/>
    <property type="project" value="InterPro"/>
</dbReference>
<accession>A0A1J4SG28</accession>
<feature type="domain" description="Helix-hairpin-helix DNA-binding motif class 1" evidence="8">
    <location>
        <begin position="346"/>
        <end position="365"/>
    </location>
</feature>
<dbReference type="Pfam" id="PF13184">
    <property type="entry name" value="KH_NusA_1st"/>
    <property type="match status" value="1"/>
</dbReference>
<dbReference type="Gene3D" id="3.30.300.20">
    <property type="match status" value="2"/>
</dbReference>
<dbReference type="FunFam" id="3.30.300.20:FF:000002">
    <property type="entry name" value="Transcription termination/antitermination protein NusA"/>
    <property type="match status" value="1"/>
</dbReference>
<gene>
    <name evidence="7" type="primary">nusA</name>
    <name evidence="10" type="ORF">AUJ66_02615</name>
</gene>
<dbReference type="InterPro" id="IPR003583">
    <property type="entry name" value="Hlx-hairpin-Hlx_DNA-bd_motif"/>
</dbReference>
<dbReference type="InterPro" id="IPR010213">
    <property type="entry name" value="TF_NusA"/>
</dbReference>
<dbReference type="SUPFAM" id="SSF69705">
    <property type="entry name" value="Transcription factor NusA, N-terminal domain"/>
    <property type="match status" value="1"/>
</dbReference>
<dbReference type="InterPro" id="IPR058582">
    <property type="entry name" value="KH_NusA_2nd"/>
</dbReference>
<protein>
    <recommendedName>
        <fullName evidence="7">Transcription termination/antitermination protein NusA</fullName>
    </recommendedName>
</protein>
<evidence type="ECO:0000256" key="2">
    <source>
        <dbReference type="ARBA" id="ARBA00022490"/>
    </source>
</evidence>
<comment type="subunit">
    <text evidence="7">Monomer. Binds directly to the core enzyme of the DNA-dependent RNA polymerase and to nascent RNA.</text>
</comment>
<evidence type="ECO:0000259" key="8">
    <source>
        <dbReference type="SMART" id="SM00278"/>
    </source>
</evidence>
<proteinExistence type="inferred from homology"/>
<dbReference type="FunFam" id="3.30.1480.10:FF:000002">
    <property type="entry name" value="Transcription termination/antitermination protein NusA"/>
    <property type="match status" value="1"/>
</dbReference>
<evidence type="ECO:0000256" key="5">
    <source>
        <dbReference type="ARBA" id="ARBA00023015"/>
    </source>
</evidence>
<dbReference type="STRING" id="1817893.AUJ66_02615"/>
<evidence type="ECO:0000256" key="6">
    <source>
        <dbReference type="ARBA" id="ARBA00023163"/>
    </source>
</evidence>
<evidence type="ECO:0000259" key="9">
    <source>
        <dbReference type="SMART" id="SM00316"/>
    </source>
</evidence>
<reference evidence="10 11" key="1">
    <citation type="journal article" date="2016" name="Environ. Microbiol.">
        <title>Genomic resolution of a cold subsurface aquifer community provides metabolic insights for novel microbes adapted to high CO concentrations.</title>
        <authorList>
            <person name="Probst A.J."/>
            <person name="Castelle C.J."/>
            <person name="Singh A."/>
            <person name="Brown C.T."/>
            <person name="Anantharaman K."/>
            <person name="Sharon I."/>
            <person name="Hug L.A."/>
            <person name="Burstein D."/>
            <person name="Emerson J.B."/>
            <person name="Thomas B.C."/>
            <person name="Banfield J.F."/>
        </authorList>
    </citation>
    <scope>NUCLEOTIDE SEQUENCE [LARGE SCALE GENOMIC DNA]</scope>
    <source>
        <strain evidence="10">CG1_02_38_46</strain>
    </source>
</reference>
<dbReference type="Pfam" id="PF14520">
    <property type="entry name" value="HHH_5"/>
    <property type="match status" value="1"/>
</dbReference>
<dbReference type="GO" id="GO:0003723">
    <property type="term" value="F:RNA binding"/>
    <property type="evidence" value="ECO:0007669"/>
    <property type="project" value="UniProtKB-UniRule"/>
</dbReference>
<dbReference type="CDD" id="cd22529">
    <property type="entry name" value="KH-II_NusA_rpt2"/>
    <property type="match status" value="1"/>
</dbReference>
<dbReference type="AlphaFoldDB" id="A0A1J4SG28"/>
<dbReference type="EMBL" id="MNUO01000041">
    <property type="protein sequence ID" value="OIN97596.1"/>
    <property type="molecule type" value="Genomic_DNA"/>
</dbReference>
<dbReference type="SUPFAM" id="SSF50249">
    <property type="entry name" value="Nucleic acid-binding proteins"/>
    <property type="match status" value="1"/>
</dbReference>
<dbReference type="SUPFAM" id="SSF47794">
    <property type="entry name" value="Rad51 N-terminal domain-like"/>
    <property type="match status" value="1"/>
</dbReference>
<feature type="domain" description="S1 motif" evidence="9">
    <location>
        <begin position="133"/>
        <end position="200"/>
    </location>
</feature>
<dbReference type="SUPFAM" id="SSF54814">
    <property type="entry name" value="Prokaryotic type KH domain (KH-domain type II)"/>
    <property type="match status" value="2"/>
</dbReference>
<dbReference type="InterPro" id="IPR009019">
    <property type="entry name" value="KH_sf_prok-type"/>
</dbReference>
<evidence type="ECO:0000256" key="3">
    <source>
        <dbReference type="ARBA" id="ARBA00022814"/>
    </source>
</evidence>
<dbReference type="HAMAP" id="MF_00945_B">
    <property type="entry name" value="NusA_B"/>
    <property type="match status" value="1"/>
</dbReference>
<dbReference type="Gene3D" id="1.10.150.20">
    <property type="entry name" value="5' to 3' exonuclease, C-terminal subdomain"/>
    <property type="match status" value="1"/>
</dbReference>
<dbReference type="SMART" id="SM00278">
    <property type="entry name" value="HhH1"/>
    <property type="match status" value="2"/>
</dbReference>
<dbReference type="PANTHER" id="PTHR22648">
    <property type="entry name" value="TRANSCRIPTION TERMINATION FACTOR NUSA"/>
    <property type="match status" value="1"/>
</dbReference>
<keyword evidence="4 7" id="KW-0694">RNA-binding</keyword>
<keyword evidence="5 7" id="KW-0805">Transcription regulation</keyword>
<dbReference type="GO" id="GO:0031564">
    <property type="term" value="P:transcription antitermination"/>
    <property type="evidence" value="ECO:0007669"/>
    <property type="project" value="UniProtKB-UniRule"/>
</dbReference>
<dbReference type="Proteomes" id="UP000182278">
    <property type="component" value="Unassembled WGS sequence"/>
</dbReference>
<dbReference type="PROSITE" id="PS50084">
    <property type="entry name" value="KH_TYPE_1"/>
    <property type="match status" value="1"/>
</dbReference>
<keyword evidence="3 7" id="KW-0889">Transcription antitermination</keyword>
<comment type="similarity">
    <text evidence="7">Belongs to the NusA family.</text>
</comment>
<dbReference type="PANTHER" id="PTHR22648:SF0">
    <property type="entry name" value="TRANSCRIPTION TERMINATION_ANTITERMINATION PROTEIN NUSA"/>
    <property type="match status" value="1"/>
</dbReference>
<dbReference type="InterPro" id="IPR015946">
    <property type="entry name" value="KH_dom-like_a/b"/>
</dbReference>
<evidence type="ECO:0000256" key="7">
    <source>
        <dbReference type="HAMAP-Rule" id="MF_00945"/>
    </source>
</evidence>
<dbReference type="GO" id="GO:0006353">
    <property type="term" value="P:DNA-templated transcription termination"/>
    <property type="evidence" value="ECO:0007669"/>
    <property type="project" value="UniProtKB-UniRule"/>
</dbReference>
<keyword evidence="2 7" id="KW-0963">Cytoplasm</keyword>
<comment type="subcellular location">
    <subcellularLocation>
        <location evidence="7">Cytoplasm</location>
    </subcellularLocation>
</comment>
<feature type="domain" description="Helix-hairpin-helix DNA-binding motif class 1" evidence="8">
    <location>
        <begin position="379"/>
        <end position="398"/>
    </location>
</feature>
<dbReference type="Gene3D" id="3.30.1480.10">
    <property type="entry name" value="NusA, N-terminal domain"/>
    <property type="match status" value="1"/>
</dbReference>
<dbReference type="InterPro" id="IPR036555">
    <property type="entry name" value="NusA_N_sf"/>
</dbReference>
<comment type="caution">
    <text evidence="10">The sequence shown here is derived from an EMBL/GenBank/DDBJ whole genome shotgun (WGS) entry which is preliminary data.</text>
</comment>